<sequence>MHYDDFEALQSTENETFETNKKKTLRRRKFFECLKAMEGRTPQEGAHFNVDLKNSFHFTLALVYNLSSSSKLRLQ</sequence>
<dbReference type="EMBL" id="CVRI01000038">
    <property type="protein sequence ID" value="CRK94080.1"/>
    <property type="molecule type" value="Genomic_DNA"/>
</dbReference>
<name>A0A1J1I171_9DIPT</name>
<proteinExistence type="predicted"/>
<dbReference type="Proteomes" id="UP000183832">
    <property type="component" value="Unassembled WGS sequence"/>
</dbReference>
<keyword evidence="2" id="KW-1185">Reference proteome</keyword>
<evidence type="ECO:0000313" key="2">
    <source>
        <dbReference type="Proteomes" id="UP000183832"/>
    </source>
</evidence>
<reference evidence="1 2" key="1">
    <citation type="submission" date="2015-04" db="EMBL/GenBank/DDBJ databases">
        <authorList>
            <person name="Syromyatnikov M.Y."/>
            <person name="Popov V.N."/>
        </authorList>
    </citation>
    <scope>NUCLEOTIDE SEQUENCE [LARGE SCALE GENOMIC DNA]</scope>
</reference>
<gene>
    <name evidence="1" type="ORF">CLUMA_CG007603</name>
</gene>
<evidence type="ECO:0000313" key="1">
    <source>
        <dbReference type="EMBL" id="CRK94080.1"/>
    </source>
</evidence>
<accession>A0A1J1I171</accession>
<organism evidence="1 2">
    <name type="scientific">Clunio marinus</name>
    <dbReference type="NCBI Taxonomy" id="568069"/>
    <lineage>
        <taxon>Eukaryota</taxon>
        <taxon>Metazoa</taxon>
        <taxon>Ecdysozoa</taxon>
        <taxon>Arthropoda</taxon>
        <taxon>Hexapoda</taxon>
        <taxon>Insecta</taxon>
        <taxon>Pterygota</taxon>
        <taxon>Neoptera</taxon>
        <taxon>Endopterygota</taxon>
        <taxon>Diptera</taxon>
        <taxon>Nematocera</taxon>
        <taxon>Chironomoidea</taxon>
        <taxon>Chironomidae</taxon>
        <taxon>Clunio</taxon>
    </lineage>
</organism>
<dbReference type="AlphaFoldDB" id="A0A1J1I171"/>
<protein>
    <submittedName>
        <fullName evidence="1">CLUMA_CG007603, isoform A</fullName>
    </submittedName>
</protein>